<protein>
    <submittedName>
        <fullName evidence="1">Uncharacterized protein</fullName>
    </submittedName>
</protein>
<accession>A0ABS2WTX7</accession>
<dbReference type="Proteomes" id="UP000703590">
    <property type="component" value="Unassembled WGS sequence"/>
</dbReference>
<gene>
    <name evidence="1" type="ORF">JWV37_09620</name>
</gene>
<sequence>MAETLKCSIAQCKQRASEVEKMNFDELRAMNAKCEACGNWLLKETEVANQTYHKVSNLWAVKYNQNLMKKRM</sequence>
<dbReference type="RefSeq" id="WP_205459585.1">
    <property type="nucleotide sequence ID" value="NZ_JAFHKK010000022.1"/>
</dbReference>
<reference evidence="1 2" key="1">
    <citation type="submission" date="2021-02" db="EMBL/GenBank/DDBJ databases">
        <title>Sulfurospirillum tamanensis sp. nov.</title>
        <authorList>
            <person name="Frolova A."/>
            <person name="Merkel A."/>
            <person name="Slobodkin A."/>
        </authorList>
    </citation>
    <scope>NUCLEOTIDE SEQUENCE [LARGE SCALE GENOMIC DNA]</scope>
    <source>
        <strain evidence="1 2">T05b</strain>
    </source>
</reference>
<keyword evidence="2" id="KW-1185">Reference proteome</keyword>
<evidence type="ECO:0000313" key="1">
    <source>
        <dbReference type="EMBL" id="MBN2965038.1"/>
    </source>
</evidence>
<organism evidence="1 2">
    <name type="scientific">Sulfurospirillum tamanense</name>
    <dbReference type="NCBI Taxonomy" id="2813362"/>
    <lineage>
        <taxon>Bacteria</taxon>
        <taxon>Pseudomonadati</taxon>
        <taxon>Campylobacterota</taxon>
        <taxon>Epsilonproteobacteria</taxon>
        <taxon>Campylobacterales</taxon>
        <taxon>Sulfurospirillaceae</taxon>
        <taxon>Sulfurospirillum</taxon>
    </lineage>
</organism>
<reference evidence="2" key="2">
    <citation type="submission" date="2021-02" db="EMBL/GenBank/DDBJ databases">
        <title>Sulfurospirillum tamanensis sp. nov.</title>
        <authorList>
            <person name="Merkel A.Y."/>
        </authorList>
    </citation>
    <scope>NUCLEOTIDE SEQUENCE [LARGE SCALE GENOMIC DNA]</scope>
    <source>
        <strain evidence="2">T05b</strain>
    </source>
</reference>
<name>A0ABS2WTX7_9BACT</name>
<proteinExistence type="predicted"/>
<evidence type="ECO:0000313" key="2">
    <source>
        <dbReference type="Proteomes" id="UP000703590"/>
    </source>
</evidence>
<comment type="caution">
    <text evidence="1">The sequence shown here is derived from an EMBL/GenBank/DDBJ whole genome shotgun (WGS) entry which is preliminary data.</text>
</comment>
<dbReference type="EMBL" id="JAFHKK010000022">
    <property type="protein sequence ID" value="MBN2965038.1"/>
    <property type="molecule type" value="Genomic_DNA"/>
</dbReference>
<reference evidence="1 2" key="3">
    <citation type="submission" date="2021-02" db="EMBL/GenBank/DDBJ databases">
        <authorList>
            <person name="Merkel A.Y."/>
        </authorList>
    </citation>
    <scope>NUCLEOTIDE SEQUENCE [LARGE SCALE GENOMIC DNA]</scope>
    <source>
        <strain evidence="1 2">T05b</strain>
    </source>
</reference>